<protein>
    <submittedName>
        <fullName evidence="2">Uncharacterized protein</fullName>
    </submittedName>
</protein>
<evidence type="ECO:0000256" key="1">
    <source>
        <dbReference type="SAM" id="Phobius"/>
    </source>
</evidence>
<feature type="transmembrane region" description="Helical" evidence="1">
    <location>
        <begin position="15"/>
        <end position="39"/>
    </location>
</feature>
<dbReference type="AlphaFoldDB" id="A0A2B6TK44"/>
<evidence type="ECO:0000313" key="2">
    <source>
        <dbReference type="EMBL" id="PGD40187.1"/>
    </source>
</evidence>
<keyword evidence="1" id="KW-0812">Transmembrane</keyword>
<name>A0A2B6TK44_9BACI</name>
<keyword evidence="1" id="KW-0472">Membrane</keyword>
<dbReference type="Proteomes" id="UP000223472">
    <property type="component" value="Unassembled WGS sequence"/>
</dbReference>
<dbReference type="EMBL" id="NVIY01000001">
    <property type="protein sequence ID" value="PGD40187.1"/>
    <property type="molecule type" value="Genomic_DNA"/>
</dbReference>
<proteinExistence type="predicted"/>
<organism evidence="2 3">
    <name type="scientific">Bacillus wiedmannii</name>
    <dbReference type="NCBI Taxonomy" id="1890302"/>
    <lineage>
        <taxon>Bacteria</taxon>
        <taxon>Bacillati</taxon>
        <taxon>Bacillota</taxon>
        <taxon>Bacilli</taxon>
        <taxon>Bacillales</taxon>
        <taxon>Bacillaceae</taxon>
        <taxon>Bacillus</taxon>
        <taxon>Bacillus cereus group</taxon>
    </lineage>
</organism>
<evidence type="ECO:0000313" key="3">
    <source>
        <dbReference type="Proteomes" id="UP000223472"/>
    </source>
</evidence>
<comment type="caution">
    <text evidence="2">The sequence shown here is derived from an EMBL/GenBank/DDBJ whole genome shotgun (WGS) entry which is preliminary data.</text>
</comment>
<reference evidence="2 3" key="1">
    <citation type="submission" date="2017-09" db="EMBL/GenBank/DDBJ databases">
        <title>Large-scale bioinformatics analysis of Bacillus genomes uncovers conserved roles of natural products in bacterial physiology.</title>
        <authorList>
            <consortium name="Agbiome Team Llc"/>
            <person name="Bleich R.M."/>
            <person name="Grubbs K.J."/>
            <person name="Santa Maria K.C."/>
            <person name="Allen S.E."/>
            <person name="Farag S."/>
            <person name="Shank E.A."/>
            <person name="Bowers A."/>
        </authorList>
    </citation>
    <scope>NUCLEOTIDE SEQUENCE [LARGE SCALE GENOMIC DNA]</scope>
    <source>
        <strain evidence="2 3">AFS065610</strain>
    </source>
</reference>
<accession>A0A2B6TK44</accession>
<sequence length="40" mass="4567">MSGGEKGGYEFKLKWIIYTVLGISILLILFVAYGVYLYFT</sequence>
<keyword evidence="1" id="KW-1133">Transmembrane helix</keyword>
<gene>
    <name evidence="2" type="ORF">COM27_00110</name>
</gene>